<proteinExistence type="inferred from homology"/>
<dbReference type="PANTHER" id="PTHR43709:SF2">
    <property type="entry name" value="DUF453 DOMAIN PROTEIN (AFU_ORTHOLOGUE AFUA_6G00360)"/>
    <property type="match status" value="1"/>
</dbReference>
<dbReference type="RefSeq" id="WP_348956396.1">
    <property type="nucleotide sequence ID" value="NZ_JBDZYD010000019.1"/>
</dbReference>
<dbReference type="SUPFAM" id="SSF54506">
    <property type="entry name" value="Diaminopimelate epimerase-like"/>
    <property type="match status" value="2"/>
</dbReference>
<sequence length="346" mass="36974">MLAHIAHAHGSPSSTLVLPAEQLPSSEEALSRALTDGVAWLADHGLAAVTKIALVSISEHPLFDLDYRFVQVIPGDPVRFDFRGSCGHSVLSSVVVASRLGWVPRLAPGHRTRVRVLNTEDHVVCEVDECVRDRTTFTAHFLNHPAVPLRELLPFGEPTTDLPYEDGLIRVSAVSVGNPYLFLSGHDLGVDTPEELFAAGEPLFRTMSAIRRSAARQYGYPVGGAFPKVAAVLPDGEDGLAVRAVSVPSWHPTIALTGAVCLGAARRIRGTIPFHLAGGETRRTAPLRIRTAGGCTTAAAAVTGHDRDSELSWVSVPEKAVSFTGTVSIDSIEPHVLKEDSCLLSI</sequence>
<dbReference type="Gene3D" id="3.10.310.10">
    <property type="entry name" value="Diaminopimelate Epimerase, Chain A, domain 1"/>
    <property type="match status" value="2"/>
</dbReference>
<evidence type="ECO:0000313" key="3">
    <source>
        <dbReference type="EMBL" id="MEQ0565310.1"/>
    </source>
</evidence>
<organism evidence="3 4">
    <name type="scientific">Amycolatopsis melonis</name>
    <dbReference type="NCBI Taxonomy" id="3156488"/>
    <lineage>
        <taxon>Bacteria</taxon>
        <taxon>Bacillati</taxon>
        <taxon>Actinomycetota</taxon>
        <taxon>Actinomycetes</taxon>
        <taxon>Pseudonocardiales</taxon>
        <taxon>Pseudonocardiaceae</taxon>
        <taxon>Amycolatopsis</taxon>
    </lineage>
</organism>
<reference evidence="3 4" key="1">
    <citation type="submission" date="2024-05" db="EMBL/GenBank/DDBJ databases">
        <authorList>
            <person name="Zhao H."/>
            <person name="Xu Y."/>
            <person name="Lin S."/>
            <person name="Spain J.C."/>
            <person name="Zhou N.-Y."/>
        </authorList>
    </citation>
    <scope>NUCLEOTIDE SEQUENCE [LARGE SCALE GENOMIC DNA]</scope>
    <source>
        <strain evidence="3 4">NEAU-NG30</strain>
    </source>
</reference>
<evidence type="ECO:0000313" key="4">
    <source>
        <dbReference type="Proteomes" id="UP001440984"/>
    </source>
</evidence>
<keyword evidence="4" id="KW-1185">Reference proteome</keyword>
<dbReference type="Proteomes" id="UP001440984">
    <property type="component" value="Unassembled WGS sequence"/>
</dbReference>
<dbReference type="EMBL" id="JBDZYD010000019">
    <property type="protein sequence ID" value="MEQ0565310.1"/>
    <property type="molecule type" value="Genomic_DNA"/>
</dbReference>
<comment type="similarity">
    <text evidence="1">Belongs to the PrpF family.</text>
</comment>
<keyword evidence="2" id="KW-0413">Isomerase</keyword>
<dbReference type="Pfam" id="PF04303">
    <property type="entry name" value="PrpF"/>
    <property type="match status" value="1"/>
</dbReference>
<evidence type="ECO:0000256" key="2">
    <source>
        <dbReference type="ARBA" id="ARBA00023235"/>
    </source>
</evidence>
<dbReference type="PANTHER" id="PTHR43709">
    <property type="entry name" value="ACONITATE ISOMERASE-RELATED"/>
    <property type="match status" value="1"/>
</dbReference>
<evidence type="ECO:0000256" key="1">
    <source>
        <dbReference type="ARBA" id="ARBA00007673"/>
    </source>
</evidence>
<dbReference type="InterPro" id="IPR007400">
    <property type="entry name" value="PrpF-like"/>
</dbReference>
<protein>
    <submittedName>
        <fullName evidence="3">PrpF domain-containing protein</fullName>
    </submittedName>
</protein>
<comment type="caution">
    <text evidence="3">The sequence shown here is derived from an EMBL/GenBank/DDBJ whole genome shotgun (WGS) entry which is preliminary data.</text>
</comment>
<gene>
    <name evidence="3" type="ORF">ABJI51_40060</name>
</gene>
<accession>A0ABV0LSQ3</accession>
<name>A0ABV0LSQ3_9PSEU</name>